<protein>
    <submittedName>
        <fullName evidence="11">Response regulator</fullName>
    </submittedName>
</protein>
<name>A0A3S2X620_9BACI</name>
<dbReference type="EMBL" id="RZTZ01000013">
    <property type="protein sequence ID" value="RVT58256.1"/>
    <property type="molecule type" value="Genomic_DNA"/>
</dbReference>
<keyword evidence="7" id="KW-0804">Transcription</keyword>
<dbReference type="SUPFAM" id="SSF46689">
    <property type="entry name" value="Homeodomain-like"/>
    <property type="match status" value="1"/>
</dbReference>
<evidence type="ECO:0000256" key="2">
    <source>
        <dbReference type="ARBA" id="ARBA00022490"/>
    </source>
</evidence>
<evidence type="ECO:0000256" key="5">
    <source>
        <dbReference type="ARBA" id="ARBA00023015"/>
    </source>
</evidence>
<evidence type="ECO:0000313" key="11">
    <source>
        <dbReference type="EMBL" id="RVT58256.1"/>
    </source>
</evidence>
<evidence type="ECO:0000256" key="3">
    <source>
        <dbReference type="ARBA" id="ARBA00022553"/>
    </source>
</evidence>
<dbReference type="CDD" id="cd17536">
    <property type="entry name" value="REC_YesN-like"/>
    <property type="match status" value="1"/>
</dbReference>
<dbReference type="PROSITE" id="PS50110">
    <property type="entry name" value="RESPONSE_REGULATORY"/>
    <property type="match status" value="1"/>
</dbReference>
<evidence type="ECO:0000256" key="1">
    <source>
        <dbReference type="ARBA" id="ARBA00004496"/>
    </source>
</evidence>
<dbReference type="GO" id="GO:0003700">
    <property type="term" value="F:DNA-binding transcription factor activity"/>
    <property type="evidence" value="ECO:0007669"/>
    <property type="project" value="InterPro"/>
</dbReference>
<accession>A0A3S2X620</accession>
<dbReference type="AlphaFoldDB" id="A0A3S2X620"/>
<dbReference type="GO" id="GO:0043565">
    <property type="term" value="F:sequence-specific DNA binding"/>
    <property type="evidence" value="ECO:0007669"/>
    <property type="project" value="InterPro"/>
</dbReference>
<keyword evidence="5" id="KW-0805">Transcription regulation</keyword>
<comment type="caution">
    <text evidence="11">The sequence shown here is derived from an EMBL/GenBank/DDBJ whole genome shotgun (WGS) entry which is preliminary data.</text>
</comment>
<dbReference type="InterPro" id="IPR011006">
    <property type="entry name" value="CheY-like_superfamily"/>
</dbReference>
<gene>
    <name evidence="11" type="ORF">EM808_22325</name>
</gene>
<feature type="modified residue" description="4-aspartylphosphate" evidence="8">
    <location>
        <position position="56"/>
    </location>
</feature>
<evidence type="ECO:0000259" key="10">
    <source>
        <dbReference type="PROSITE" id="PS50110"/>
    </source>
</evidence>
<evidence type="ECO:0000256" key="8">
    <source>
        <dbReference type="PROSITE-ProRule" id="PRU00169"/>
    </source>
</evidence>
<feature type="domain" description="HTH araC/xylS-type" evidence="9">
    <location>
        <begin position="414"/>
        <end position="516"/>
    </location>
</feature>
<reference evidence="11 12" key="1">
    <citation type="submission" date="2019-01" db="EMBL/GenBank/DDBJ databases">
        <title>Bacillus sp. M5HDSG1-1, whole genome shotgun sequence.</title>
        <authorList>
            <person name="Tuo L."/>
        </authorList>
    </citation>
    <scope>NUCLEOTIDE SEQUENCE [LARGE SCALE GENOMIC DNA]</scope>
    <source>
        <strain evidence="11 12">M5HDSG1-1</strain>
    </source>
</reference>
<dbReference type="RefSeq" id="WP_127740941.1">
    <property type="nucleotide sequence ID" value="NZ_RZTZ01000013.1"/>
</dbReference>
<dbReference type="Pfam" id="PF12833">
    <property type="entry name" value="HTH_18"/>
    <property type="match status" value="1"/>
</dbReference>
<dbReference type="InterPro" id="IPR001789">
    <property type="entry name" value="Sig_transdc_resp-reg_receiver"/>
</dbReference>
<dbReference type="InterPro" id="IPR009057">
    <property type="entry name" value="Homeodomain-like_sf"/>
</dbReference>
<dbReference type="Proteomes" id="UP000288024">
    <property type="component" value="Unassembled WGS sequence"/>
</dbReference>
<proteinExistence type="predicted"/>
<dbReference type="PANTHER" id="PTHR42713:SF3">
    <property type="entry name" value="TRANSCRIPTIONAL REGULATORY PROTEIN HPTR"/>
    <property type="match status" value="1"/>
</dbReference>
<feature type="domain" description="Response regulatory" evidence="10">
    <location>
        <begin position="4"/>
        <end position="121"/>
    </location>
</feature>
<evidence type="ECO:0000256" key="4">
    <source>
        <dbReference type="ARBA" id="ARBA00023012"/>
    </source>
</evidence>
<dbReference type="GO" id="GO:0005737">
    <property type="term" value="C:cytoplasm"/>
    <property type="evidence" value="ECO:0007669"/>
    <property type="project" value="UniProtKB-SubCell"/>
</dbReference>
<dbReference type="SUPFAM" id="SSF52172">
    <property type="entry name" value="CheY-like"/>
    <property type="match status" value="1"/>
</dbReference>
<dbReference type="SMART" id="SM00342">
    <property type="entry name" value="HTH_ARAC"/>
    <property type="match status" value="1"/>
</dbReference>
<dbReference type="PANTHER" id="PTHR42713">
    <property type="entry name" value="HISTIDINE KINASE-RELATED"/>
    <property type="match status" value="1"/>
</dbReference>
<keyword evidence="6" id="KW-0238">DNA-binding</keyword>
<keyword evidence="3 8" id="KW-0597">Phosphoprotein</keyword>
<comment type="subcellular location">
    <subcellularLocation>
        <location evidence="1">Cytoplasm</location>
    </subcellularLocation>
</comment>
<keyword evidence="2" id="KW-0963">Cytoplasm</keyword>
<evidence type="ECO:0000259" key="9">
    <source>
        <dbReference type="PROSITE" id="PS01124"/>
    </source>
</evidence>
<dbReference type="InterPro" id="IPR018060">
    <property type="entry name" value="HTH_AraC"/>
</dbReference>
<keyword evidence="12" id="KW-1185">Reference proteome</keyword>
<evidence type="ECO:0000313" key="12">
    <source>
        <dbReference type="Proteomes" id="UP000288024"/>
    </source>
</evidence>
<dbReference type="InterPro" id="IPR051552">
    <property type="entry name" value="HptR"/>
</dbReference>
<dbReference type="Pfam" id="PF00072">
    <property type="entry name" value="Response_reg"/>
    <property type="match status" value="1"/>
</dbReference>
<dbReference type="GO" id="GO:0000160">
    <property type="term" value="P:phosphorelay signal transduction system"/>
    <property type="evidence" value="ECO:0007669"/>
    <property type="project" value="UniProtKB-KW"/>
</dbReference>
<evidence type="ECO:0000256" key="7">
    <source>
        <dbReference type="ARBA" id="ARBA00023163"/>
    </source>
</evidence>
<sequence>MTYKVLLADDERIIVEGISSVINWSSLNTELVATARNGIDAYEKISTCKPDIVISDIKMPGMDGIALAKKVHEDFPSTSFILLSGFGEFEYARKAMLYGVKNYLLKPCNEEKITAALQDIIKELEAKKQQQEKFLLLEENLEKIQPFMKAQLLSELFTGTGDKTDFSRYEHLFAITDRMQQVMLVLIEMEGDVTYEHLSSIVETASDFLPNLVLHTVIGKHAILIMDTETGIEESKNKIIAMQRELTFRHCVEMTVALSGPAPVETVKTLYNLALEYIGHKFYVGIGKIITNTDIYPQTAQKCSTKFVMDEQPVCLMIKAGSEDEAHKELDNLFERMGRERLGIHQTKSYCIQLYKTIIQTVDKQKQLDLHAGTAELLAMKTVQQMKEYLDTVATLLAEKNKARLKSKQSSVISKVIDIIETHFANPELSLKNVANEMLYMNPDYLGKLFKQETGERFSAYLTKWRIEKAIAYITDVEDVKMVTLADQIGFGDNPQYFSQVFKKYTGYTPSEYRKTLNEI</sequence>
<dbReference type="Gene3D" id="3.40.50.2300">
    <property type="match status" value="1"/>
</dbReference>
<evidence type="ECO:0000256" key="6">
    <source>
        <dbReference type="ARBA" id="ARBA00023125"/>
    </source>
</evidence>
<dbReference type="Gene3D" id="1.10.10.60">
    <property type="entry name" value="Homeodomain-like"/>
    <property type="match status" value="2"/>
</dbReference>
<organism evidence="11 12">
    <name type="scientific">Niallia taxi</name>
    <dbReference type="NCBI Taxonomy" id="2499688"/>
    <lineage>
        <taxon>Bacteria</taxon>
        <taxon>Bacillati</taxon>
        <taxon>Bacillota</taxon>
        <taxon>Bacilli</taxon>
        <taxon>Bacillales</taxon>
        <taxon>Bacillaceae</taxon>
        <taxon>Niallia</taxon>
    </lineage>
</organism>
<dbReference type="SMART" id="SM00448">
    <property type="entry name" value="REC"/>
    <property type="match status" value="1"/>
</dbReference>
<dbReference type="PROSITE" id="PS01124">
    <property type="entry name" value="HTH_ARAC_FAMILY_2"/>
    <property type="match status" value="1"/>
</dbReference>
<keyword evidence="4" id="KW-0902">Two-component regulatory system</keyword>